<dbReference type="InterPro" id="IPR036366">
    <property type="entry name" value="PGBDSf"/>
</dbReference>
<keyword evidence="5" id="KW-0961">Cell wall biogenesis/degradation</keyword>
<organism evidence="7 8">
    <name type="scientific">Erwinia papayae</name>
    <dbReference type="NCBI Taxonomy" id="206499"/>
    <lineage>
        <taxon>Bacteria</taxon>
        <taxon>Pseudomonadati</taxon>
        <taxon>Pseudomonadota</taxon>
        <taxon>Gammaproteobacteria</taxon>
        <taxon>Enterobacterales</taxon>
        <taxon>Erwiniaceae</taxon>
        <taxon>Erwinia</taxon>
    </lineage>
</organism>
<dbReference type="Gene3D" id="1.10.101.10">
    <property type="entry name" value="PGBD-like superfamily/PGBD"/>
    <property type="match status" value="1"/>
</dbReference>
<dbReference type="EMBL" id="JBFKZN010000007">
    <property type="protein sequence ID" value="MEW5290454.1"/>
    <property type="molecule type" value="Genomic_DNA"/>
</dbReference>
<proteinExistence type="inferred from homology"/>
<reference evidence="7 8" key="1">
    <citation type="submission" date="2024-07" db="EMBL/GenBank/DDBJ databases">
        <authorList>
            <person name="Dulla G.F.J."/>
            <person name="Delorm J.G."/>
        </authorList>
    </citation>
    <scope>NUCLEOTIDE SEQUENCE [LARGE SCALE GENOMIC DNA]</scope>
    <source>
        <strain evidence="7 8">JGD 233</strain>
    </source>
</reference>
<dbReference type="PANTHER" id="PTHR30417">
    <property type="entry name" value="N-ACETYLMURAMOYL-L-ALANINE AMIDASE AMID"/>
    <property type="match status" value="1"/>
</dbReference>
<dbReference type="InterPro" id="IPR036365">
    <property type="entry name" value="PGBD-like_sf"/>
</dbReference>
<dbReference type="GO" id="GO:0008745">
    <property type="term" value="F:N-acetylmuramoyl-L-alanine amidase activity"/>
    <property type="evidence" value="ECO:0007669"/>
    <property type="project" value="UniProtKB-EC"/>
</dbReference>
<dbReference type="EC" id="3.5.1.28" evidence="3"/>
<evidence type="ECO:0000256" key="5">
    <source>
        <dbReference type="ARBA" id="ARBA00023316"/>
    </source>
</evidence>
<sequence>MSGCATKPATIEARDGYNVNHAVKAVGQDERVRFLVLHYTALDDEKSLKALTQGNVSAHYLILQQPEFKNNQPVVLQLVDENKRAWHAGVSNWNGRNNLNDSSVGIEIVNPGFTDDSDGQRSWYPFNPQQIAAVAALAKDIIHRYQIKPDNVLGHSDIAPLRKQDPGKLFPWEQLAAMGIGAWPDKAIVNGYLAGRAPDQPVEVKRLQALLKQYGYDQIPQHGILDDATRKHFTAFQMRFRPTDISGNADAETEAIIRALIQKYRQA</sequence>
<dbReference type="Pfam" id="PF01471">
    <property type="entry name" value="PG_binding_1"/>
    <property type="match status" value="1"/>
</dbReference>
<dbReference type="InterPro" id="IPR002502">
    <property type="entry name" value="Amidase_domain"/>
</dbReference>
<name>A0ABV3N3R8_9GAMM</name>
<dbReference type="PANTHER" id="PTHR30417:SF1">
    <property type="entry name" value="N-ACETYLMURAMOYL-L-ALANINE AMIDASE AMID"/>
    <property type="match status" value="1"/>
</dbReference>
<keyword evidence="4 7" id="KW-0378">Hydrolase</keyword>
<dbReference type="Pfam" id="PF01510">
    <property type="entry name" value="Amidase_2"/>
    <property type="match status" value="1"/>
</dbReference>
<evidence type="ECO:0000259" key="6">
    <source>
        <dbReference type="SMART" id="SM00644"/>
    </source>
</evidence>
<dbReference type="RefSeq" id="WP_367167957.1">
    <property type="nucleotide sequence ID" value="NZ_JBFKZN010000007.1"/>
</dbReference>
<dbReference type="CDD" id="cd06583">
    <property type="entry name" value="PGRP"/>
    <property type="match status" value="1"/>
</dbReference>
<dbReference type="Proteomes" id="UP001554567">
    <property type="component" value="Unassembled WGS sequence"/>
</dbReference>
<dbReference type="InterPro" id="IPR002477">
    <property type="entry name" value="Peptidoglycan-bd-like"/>
</dbReference>
<comment type="caution">
    <text evidence="7">The sequence shown here is derived from an EMBL/GenBank/DDBJ whole genome shotgun (WGS) entry which is preliminary data.</text>
</comment>
<dbReference type="Gene3D" id="3.40.80.10">
    <property type="entry name" value="Peptidoglycan recognition protein-like"/>
    <property type="match status" value="1"/>
</dbReference>
<feature type="domain" description="N-acetylmuramoyl-L-alanine amidase" evidence="6">
    <location>
        <begin position="20"/>
        <end position="167"/>
    </location>
</feature>
<protein>
    <recommendedName>
        <fullName evidence="3">N-acetylmuramoyl-L-alanine amidase</fullName>
        <ecNumber evidence="3">3.5.1.28</ecNumber>
    </recommendedName>
</protein>
<evidence type="ECO:0000256" key="3">
    <source>
        <dbReference type="ARBA" id="ARBA00011901"/>
    </source>
</evidence>
<dbReference type="SUPFAM" id="SSF47090">
    <property type="entry name" value="PGBD-like"/>
    <property type="match status" value="1"/>
</dbReference>
<keyword evidence="8" id="KW-1185">Reference proteome</keyword>
<evidence type="ECO:0000256" key="2">
    <source>
        <dbReference type="ARBA" id="ARBA00007553"/>
    </source>
</evidence>
<gene>
    <name evidence="7" type="ORF">ABW286_14895</name>
</gene>
<comment type="catalytic activity">
    <reaction evidence="1">
        <text>Hydrolyzes the link between N-acetylmuramoyl residues and L-amino acid residues in certain cell-wall glycopeptides.</text>
        <dbReference type="EC" id="3.5.1.28"/>
    </reaction>
</comment>
<dbReference type="SMART" id="SM00644">
    <property type="entry name" value="Ami_2"/>
    <property type="match status" value="1"/>
</dbReference>
<evidence type="ECO:0000256" key="4">
    <source>
        <dbReference type="ARBA" id="ARBA00022801"/>
    </source>
</evidence>
<dbReference type="InterPro" id="IPR036505">
    <property type="entry name" value="Amidase/PGRP_sf"/>
</dbReference>
<evidence type="ECO:0000256" key="1">
    <source>
        <dbReference type="ARBA" id="ARBA00001561"/>
    </source>
</evidence>
<evidence type="ECO:0000313" key="7">
    <source>
        <dbReference type="EMBL" id="MEW5290454.1"/>
    </source>
</evidence>
<dbReference type="SUPFAM" id="SSF55846">
    <property type="entry name" value="N-acetylmuramoyl-L-alanine amidase-like"/>
    <property type="match status" value="1"/>
</dbReference>
<dbReference type="InterPro" id="IPR051206">
    <property type="entry name" value="NAMLAA_amidase_2"/>
</dbReference>
<evidence type="ECO:0000313" key="8">
    <source>
        <dbReference type="Proteomes" id="UP001554567"/>
    </source>
</evidence>
<accession>A0ABV3N3R8</accession>
<comment type="similarity">
    <text evidence="2">Belongs to the N-acetylmuramoyl-L-alanine amidase 2 family.</text>
</comment>